<proteinExistence type="predicted"/>
<dbReference type="Gene3D" id="3.30.70.20">
    <property type="match status" value="1"/>
</dbReference>
<dbReference type="PROSITE" id="PS51379">
    <property type="entry name" value="4FE4S_FER_2"/>
    <property type="match status" value="1"/>
</dbReference>
<organism evidence="9 10">
    <name type="scientific">Modestobacter caceresii</name>
    <dbReference type="NCBI Taxonomy" id="1522368"/>
    <lineage>
        <taxon>Bacteria</taxon>
        <taxon>Bacillati</taxon>
        <taxon>Actinomycetota</taxon>
        <taxon>Actinomycetes</taxon>
        <taxon>Geodermatophilales</taxon>
        <taxon>Geodermatophilaceae</taxon>
        <taxon>Modestobacter</taxon>
    </lineage>
</organism>
<accession>A0A098Y3V6</accession>
<evidence type="ECO:0000259" key="8">
    <source>
        <dbReference type="PROSITE" id="PS51379"/>
    </source>
</evidence>
<evidence type="ECO:0000256" key="7">
    <source>
        <dbReference type="ARBA" id="ARBA00023291"/>
    </source>
</evidence>
<keyword evidence="2" id="KW-0813">Transport</keyword>
<evidence type="ECO:0000256" key="1">
    <source>
        <dbReference type="ARBA" id="ARBA00001927"/>
    </source>
</evidence>
<reference evidence="9 10" key="1">
    <citation type="submission" date="2014-07" db="EMBL/GenBank/DDBJ databases">
        <title>Biosystematic studies on Modestobacter strains isolated from extreme hyper-arid desert soil and from historic building.</title>
        <authorList>
            <person name="Bukarasam K."/>
            <person name="Bull A."/>
            <person name="Girard G."/>
            <person name="van Wezel G."/>
            <person name="Goodfellow M."/>
        </authorList>
    </citation>
    <scope>NUCLEOTIDE SEQUENCE [LARGE SCALE GENOMIC DNA]</scope>
    <source>
        <strain evidence="9 10">KNN45-2b</strain>
    </source>
</reference>
<dbReference type="RefSeq" id="WP_036341558.1">
    <property type="nucleotide sequence ID" value="NZ_JPMX01000139.1"/>
</dbReference>
<keyword evidence="10" id="KW-1185">Reference proteome</keyword>
<dbReference type="OrthoDB" id="3215002at2"/>
<evidence type="ECO:0000256" key="3">
    <source>
        <dbReference type="ARBA" id="ARBA00022723"/>
    </source>
</evidence>
<dbReference type="PANTHER" id="PTHR36923:SF3">
    <property type="entry name" value="FERREDOXIN"/>
    <property type="match status" value="1"/>
</dbReference>
<keyword evidence="6" id="KW-0411">Iron-sulfur</keyword>
<feature type="domain" description="4Fe-4S ferredoxin-type" evidence="8">
    <location>
        <begin position="1"/>
        <end position="29"/>
    </location>
</feature>
<keyword evidence="7" id="KW-0003">3Fe-4S</keyword>
<keyword evidence="5" id="KW-0408">Iron</keyword>
<keyword evidence="3" id="KW-0479">Metal-binding</keyword>
<comment type="caution">
    <text evidence="9">The sequence shown here is derived from an EMBL/GenBank/DDBJ whole genome shotgun (WGS) entry which is preliminary data.</text>
</comment>
<evidence type="ECO:0000313" key="9">
    <source>
        <dbReference type="EMBL" id="KGH43272.1"/>
    </source>
</evidence>
<evidence type="ECO:0000256" key="5">
    <source>
        <dbReference type="ARBA" id="ARBA00023004"/>
    </source>
</evidence>
<gene>
    <name evidence="9" type="ORF">IN07_24450</name>
</gene>
<dbReference type="GO" id="GO:0051538">
    <property type="term" value="F:3 iron, 4 sulfur cluster binding"/>
    <property type="evidence" value="ECO:0007669"/>
    <property type="project" value="UniProtKB-KW"/>
</dbReference>
<evidence type="ECO:0000256" key="2">
    <source>
        <dbReference type="ARBA" id="ARBA00022448"/>
    </source>
</evidence>
<dbReference type="Pfam" id="PF13459">
    <property type="entry name" value="Fer4_15"/>
    <property type="match status" value="1"/>
</dbReference>
<dbReference type="InterPro" id="IPR017896">
    <property type="entry name" value="4Fe4S_Fe-S-bd"/>
</dbReference>
<dbReference type="PANTHER" id="PTHR36923">
    <property type="entry name" value="FERREDOXIN"/>
    <property type="match status" value="1"/>
</dbReference>
<evidence type="ECO:0000313" key="10">
    <source>
        <dbReference type="Proteomes" id="UP000029713"/>
    </source>
</evidence>
<sequence>MKIEVDYKRCEGHGLCEDQAPDVFELDDEGDLIYQFEGQDVPAEHQTAAARGAAACPVAALRVVQ</sequence>
<protein>
    <submittedName>
        <fullName evidence="9">Ferredoxin</fullName>
    </submittedName>
</protein>
<dbReference type="EMBL" id="JPMX01000139">
    <property type="protein sequence ID" value="KGH43272.1"/>
    <property type="molecule type" value="Genomic_DNA"/>
</dbReference>
<comment type="cofactor">
    <cofactor evidence="1">
        <name>[3Fe-4S] cluster</name>
        <dbReference type="ChEBI" id="CHEBI:21137"/>
    </cofactor>
</comment>
<evidence type="ECO:0000256" key="6">
    <source>
        <dbReference type="ARBA" id="ARBA00023014"/>
    </source>
</evidence>
<dbReference type="Proteomes" id="UP000029713">
    <property type="component" value="Unassembled WGS sequence"/>
</dbReference>
<dbReference type="STRING" id="1522368.IN07_24450"/>
<dbReference type="GO" id="GO:0046872">
    <property type="term" value="F:metal ion binding"/>
    <property type="evidence" value="ECO:0007669"/>
    <property type="project" value="UniProtKB-KW"/>
</dbReference>
<dbReference type="SUPFAM" id="SSF54862">
    <property type="entry name" value="4Fe-4S ferredoxins"/>
    <property type="match status" value="1"/>
</dbReference>
<name>A0A098Y3V6_9ACTN</name>
<keyword evidence="4" id="KW-0249">Electron transport</keyword>
<dbReference type="AlphaFoldDB" id="A0A098Y3V6"/>
<dbReference type="InterPro" id="IPR051269">
    <property type="entry name" value="Fe-S_cluster_ET"/>
</dbReference>
<evidence type="ECO:0000256" key="4">
    <source>
        <dbReference type="ARBA" id="ARBA00022982"/>
    </source>
</evidence>